<evidence type="ECO:0000313" key="3">
    <source>
        <dbReference type="Proteomes" id="UP000321570"/>
    </source>
</evidence>
<organism evidence="2 3">
    <name type="scientific">Hymenolepis diminuta</name>
    <name type="common">Rat tapeworm</name>
    <dbReference type="NCBI Taxonomy" id="6216"/>
    <lineage>
        <taxon>Eukaryota</taxon>
        <taxon>Metazoa</taxon>
        <taxon>Spiralia</taxon>
        <taxon>Lophotrochozoa</taxon>
        <taxon>Platyhelminthes</taxon>
        <taxon>Cestoda</taxon>
        <taxon>Eucestoda</taxon>
        <taxon>Cyclophyllidea</taxon>
        <taxon>Hymenolepididae</taxon>
        <taxon>Hymenolepis</taxon>
    </lineage>
</organism>
<dbReference type="AlphaFoldDB" id="A0A564Z0M1"/>
<evidence type="ECO:0000256" key="1">
    <source>
        <dbReference type="SAM" id="Coils"/>
    </source>
</evidence>
<dbReference type="Proteomes" id="UP000321570">
    <property type="component" value="Unassembled WGS sequence"/>
</dbReference>
<evidence type="ECO:0000313" key="2">
    <source>
        <dbReference type="EMBL" id="VUZ53025.1"/>
    </source>
</evidence>
<proteinExistence type="predicted"/>
<reference evidence="2 3" key="1">
    <citation type="submission" date="2019-07" db="EMBL/GenBank/DDBJ databases">
        <authorList>
            <person name="Jastrzebski P J."/>
            <person name="Paukszto L."/>
            <person name="Jastrzebski P J."/>
        </authorList>
    </citation>
    <scope>NUCLEOTIDE SEQUENCE [LARGE SCALE GENOMIC DNA]</scope>
    <source>
        <strain evidence="2 3">WMS-il1</strain>
    </source>
</reference>
<name>A0A564Z0M1_HYMDI</name>
<sequence length="227" mass="25713">MDKIRISKILSNQINEILTSEATDKERIFNEFLKSSGFDSTHHRISINKKVDILAQSMQKLRHYDKKSQNLRQSSVSFKNGASSATNQSNLLKNLNTDFDTLFSRLQTISDSLKRISKLPQLLDEVKGVEIEVLCDAAKNFESEIETTSPRKSSALPDYFNLSLMENLRFDVSQLQIQVNKLQEDIKQFGDIGTDLDIAIQDVMKSEAMLSQLQNESDLASGFSGWN</sequence>
<keyword evidence="3" id="KW-1185">Reference proteome</keyword>
<protein>
    <submittedName>
        <fullName evidence="2">Uncharacterized protein</fullName>
    </submittedName>
</protein>
<keyword evidence="1" id="KW-0175">Coiled coil</keyword>
<feature type="coiled-coil region" evidence="1">
    <location>
        <begin position="165"/>
        <end position="216"/>
    </location>
</feature>
<dbReference type="EMBL" id="CABIJS010000544">
    <property type="protein sequence ID" value="VUZ53025.1"/>
    <property type="molecule type" value="Genomic_DNA"/>
</dbReference>
<gene>
    <name evidence="2" type="ORF">WMSIL1_LOCUS11419</name>
</gene>
<accession>A0A564Z0M1</accession>